<comment type="caution">
    <text evidence="3">The sequence shown here is derived from an EMBL/GenBank/DDBJ whole genome shotgun (WGS) entry which is preliminary data.</text>
</comment>
<keyword evidence="4" id="KW-1185">Reference proteome</keyword>
<dbReference type="InterPro" id="IPR010744">
    <property type="entry name" value="Phage_CI_N"/>
</dbReference>
<protein>
    <recommendedName>
        <fullName evidence="2">Bacteriophage CI repressor N-terminal domain-containing protein</fullName>
    </recommendedName>
</protein>
<feature type="domain" description="Bacteriophage CI repressor N-terminal" evidence="2">
    <location>
        <begin position="30"/>
        <end position="83"/>
    </location>
</feature>
<name>A0A1S8YFD3_9GAMM</name>
<dbReference type="OrthoDB" id="6631577at2"/>
<accession>A0A1S8YFD3</accession>
<feature type="region of interest" description="Disordered" evidence="1">
    <location>
        <begin position="178"/>
        <end position="205"/>
    </location>
</feature>
<dbReference type="Gene3D" id="1.10.260.40">
    <property type="entry name" value="lambda repressor-like DNA-binding domains"/>
    <property type="match status" value="1"/>
</dbReference>
<dbReference type="STRING" id="1926881.BTJ39_20020"/>
<evidence type="ECO:0000313" key="4">
    <source>
        <dbReference type="Proteomes" id="UP000190667"/>
    </source>
</evidence>
<dbReference type="AlphaFoldDB" id="A0A1S8YFD3"/>
<feature type="region of interest" description="Disordered" evidence="1">
    <location>
        <begin position="85"/>
        <end position="104"/>
    </location>
</feature>
<gene>
    <name evidence="3" type="ORF">BTJ39_20020</name>
</gene>
<dbReference type="InterPro" id="IPR010982">
    <property type="entry name" value="Lambda_DNA-bd_dom_sf"/>
</dbReference>
<evidence type="ECO:0000259" key="2">
    <source>
        <dbReference type="Pfam" id="PF07022"/>
    </source>
</evidence>
<proteinExistence type="predicted"/>
<organism evidence="3 4">
    <name type="scientific">Izhakiella australiensis</name>
    <dbReference type="NCBI Taxonomy" id="1926881"/>
    <lineage>
        <taxon>Bacteria</taxon>
        <taxon>Pseudomonadati</taxon>
        <taxon>Pseudomonadota</taxon>
        <taxon>Gammaproteobacteria</taxon>
        <taxon>Enterobacterales</taxon>
        <taxon>Erwiniaceae</taxon>
        <taxon>Izhakiella</taxon>
    </lineage>
</organism>
<feature type="compositionally biased region" description="Basic and acidic residues" evidence="1">
    <location>
        <begin position="85"/>
        <end position="99"/>
    </location>
</feature>
<dbReference type="GO" id="GO:0003677">
    <property type="term" value="F:DNA binding"/>
    <property type="evidence" value="ECO:0007669"/>
    <property type="project" value="InterPro"/>
</dbReference>
<sequence length="205" mass="23320">MRKAPDRSFPDEAKEPVIHRVFQLVDRYPSRSEAARAWGMKVSTLQNYYKRKDINPTPRKAQLLKIAEQEGVTLDWLLTGDGKAPLKPEKKNEMNDSFRKTHSSTNMTKADEKILELLSFLSQDEKDKFLEVLVRKGIEVVLYLLDEDNIKLLKLDRVMKEKVLGLQPKTLEEAARLDEGARECGSDNLGETAPQSLASNHKQAG</sequence>
<dbReference type="RefSeq" id="WP_078004489.1">
    <property type="nucleotide sequence ID" value="NZ_MRUL01000020.1"/>
</dbReference>
<evidence type="ECO:0000256" key="1">
    <source>
        <dbReference type="SAM" id="MobiDB-lite"/>
    </source>
</evidence>
<dbReference type="Pfam" id="PF07022">
    <property type="entry name" value="Phage_CI_repr"/>
    <property type="match status" value="1"/>
</dbReference>
<dbReference type="GO" id="GO:0045892">
    <property type="term" value="P:negative regulation of DNA-templated transcription"/>
    <property type="evidence" value="ECO:0007669"/>
    <property type="project" value="InterPro"/>
</dbReference>
<dbReference type="Proteomes" id="UP000190667">
    <property type="component" value="Unassembled WGS sequence"/>
</dbReference>
<evidence type="ECO:0000313" key="3">
    <source>
        <dbReference type="EMBL" id="OON37488.1"/>
    </source>
</evidence>
<dbReference type="EMBL" id="MRUL01000020">
    <property type="protein sequence ID" value="OON37488.1"/>
    <property type="molecule type" value="Genomic_DNA"/>
</dbReference>
<feature type="compositionally biased region" description="Polar residues" evidence="1">
    <location>
        <begin position="193"/>
        <end position="205"/>
    </location>
</feature>
<reference evidence="3 4" key="1">
    <citation type="submission" date="2016-12" db="EMBL/GenBank/DDBJ databases">
        <title>Izhakiella australiana sp. nov. of genus Izhakiella isolated from Australian desert.</title>
        <authorList>
            <person name="Ji M."/>
        </authorList>
    </citation>
    <scope>NUCLEOTIDE SEQUENCE [LARGE SCALE GENOMIC DNA]</scope>
    <source>
        <strain evidence="3 4">D4N98</strain>
    </source>
</reference>